<proteinExistence type="predicted"/>
<sequence length="63" mass="7162">MDMDDLPLRKSDELEALEKQDLSTHGVEELVDRIERLHLEVKRAEAEKALRGDSLSAAEALFK</sequence>
<reference evidence="1" key="1">
    <citation type="submission" date="2023-04" db="EMBL/GenBank/DDBJ databases">
        <title>Complete genome sequence of Temperatibacter marinus.</title>
        <authorList>
            <person name="Rong J.-C."/>
            <person name="Yi M.-L."/>
            <person name="Zhao Q."/>
        </authorList>
    </citation>
    <scope>NUCLEOTIDE SEQUENCE</scope>
    <source>
        <strain evidence="1">NBRC 110045</strain>
    </source>
</reference>
<dbReference type="Pfam" id="PF06698">
    <property type="entry name" value="DUF1192"/>
    <property type="match status" value="1"/>
</dbReference>
<dbReference type="EMBL" id="CP123872">
    <property type="protein sequence ID" value="WND02901.1"/>
    <property type="molecule type" value="Genomic_DNA"/>
</dbReference>
<protein>
    <submittedName>
        <fullName evidence="1">DUF1192 family protein</fullName>
    </submittedName>
</protein>
<dbReference type="AlphaFoldDB" id="A0AA52H979"/>
<dbReference type="KEGG" id="tmk:QGN29_00805"/>
<dbReference type="InterPro" id="IPR009579">
    <property type="entry name" value="DUF1192"/>
</dbReference>
<gene>
    <name evidence="1" type="ORF">QGN29_00805</name>
</gene>
<dbReference type="Proteomes" id="UP001268683">
    <property type="component" value="Chromosome"/>
</dbReference>
<evidence type="ECO:0000313" key="2">
    <source>
        <dbReference type="Proteomes" id="UP001268683"/>
    </source>
</evidence>
<keyword evidence="2" id="KW-1185">Reference proteome</keyword>
<name>A0AA52H979_9PROT</name>
<accession>A0AA52H979</accession>
<evidence type="ECO:0000313" key="1">
    <source>
        <dbReference type="EMBL" id="WND02901.1"/>
    </source>
</evidence>
<organism evidence="1 2">
    <name type="scientific">Temperatibacter marinus</name>
    <dbReference type="NCBI Taxonomy" id="1456591"/>
    <lineage>
        <taxon>Bacteria</taxon>
        <taxon>Pseudomonadati</taxon>
        <taxon>Pseudomonadota</taxon>
        <taxon>Alphaproteobacteria</taxon>
        <taxon>Kordiimonadales</taxon>
        <taxon>Temperatibacteraceae</taxon>
        <taxon>Temperatibacter</taxon>
    </lineage>
</organism>
<dbReference type="RefSeq" id="WP_310798741.1">
    <property type="nucleotide sequence ID" value="NZ_CP123872.1"/>
</dbReference>